<accession>A0A0C3DN79</accession>
<dbReference type="AlphaFoldDB" id="A0A0C3DN79"/>
<evidence type="ECO:0008006" key="3">
    <source>
        <dbReference type="Google" id="ProtNLM"/>
    </source>
</evidence>
<reference evidence="2" key="2">
    <citation type="submission" date="2015-01" db="EMBL/GenBank/DDBJ databases">
        <title>Evolutionary Origins and Diversification of the Mycorrhizal Mutualists.</title>
        <authorList>
            <consortium name="DOE Joint Genome Institute"/>
            <consortium name="Mycorrhizal Genomics Consortium"/>
            <person name="Kohler A."/>
            <person name="Kuo A."/>
            <person name="Nagy L.G."/>
            <person name="Floudas D."/>
            <person name="Copeland A."/>
            <person name="Barry K.W."/>
            <person name="Cichocki N."/>
            <person name="Veneault-Fourrey C."/>
            <person name="LaButti K."/>
            <person name="Lindquist E.A."/>
            <person name="Lipzen A."/>
            <person name="Lundell T."/>
            <person name="Morin E."/>
            <person name="Murat C."/>
            <person name="Riley R."/>
            <person name="Ohm R."/>
            <person name="Sun H."/>
            <person name="Tunlid A."/>
            <person name="Henrissat B."/>
            <person name="Grigoriev I.V."/>
            <person name="Hibbett D.S."/>
            <person name="Martin F."/>
        </authorList>
    </citation>
    <scope>NUCLEOTIDE SEQUENCE [LARGE SCALE GENOMIC DNA]</scope>
    <source>
        <strain evidence="2">Foug A</strain>
    </source>
</reference>
<dbReference type="InParanoid" id="A0A0C3DN79"/>
<dbReference type="OrthoDB" id="5362978at2759"/>
<sequence>MPWSDTIIEQFECVDSSMKNETDYYGPYNTLLGDLFLHEAHFEVTPYFERPIYPGSASFTVLYIVRRQKCPVLCIQIKPFTHLHSHSTREKADAQMCERLFSLVDHLVTPKLYGISAMGTCLAIYEYSKETNLLTPPVIAPDLECTDVAPADPWAYELLEEAGEAKVKELVASIKAMCANIACALCLSRSFLMSF</sequence>
<reference evidence="1 2" key="1">
    <citation type="submission" date="2014-04" db="EMBL/GenBank/DDBJ databases">
        <authorList>
            <consortium name="DOE Joint Genome Institute"/>
            <person name="Kuo A."/>
            <person name="Kohler A."/>
            <person name="Nagy L.G."/>
            <person name="Floudas D."/>
            <person name="Copeland A."/>
            <person name="Barry K.W."/>
            <person name="Cichocki N."/>
            <person name="Veneault-Fourrey C."/>
            <person name="LaButti K."/>
            <person name="Lindquist E.A."/>
            <person name="Lipzen A."/>
            <person name="Lundell T."/>
            <person name="Morin E."/>
            <person name="Murat C."/>
            <person name="Sun H."/>
            <person name="Tunlid A."/>
            <person name="Henrissat B."/>
            <person name="Grigoriev I.V."/>
            <person name="Hibbett D.S."/>
            <person name="Martin F."/>
            <person name="Nordberg H.P."/>
            <person name="Cantor M.N."/>
            <person name="Hua S.X."/>
        </authorList>
    </citation>
    <scope>NUCLEOTIDE SEQUENCE [LARGE SCALE GENOMIC DNA]</scope>
    <source>
        <strain evidence="1 2">Foug A</strain>
    </source>
</reference>
<proteinExistence type="predicted"/>
<name>A0A0C3DN79_9AGAM</name>
<dbReference type="Proteomes" id="UP000053989">
    <property type="component" value="Unassembled WGS sequence"/>
</dbReference>
<evidence type="ECO:0000313" key="1">
    <source>
        <dbReference type="EMBL" id="KIM57486.1"/>
    </source>
</evidence>
<dbReference type="HOGENOM" id="CLU_085786_3_1_1"/>
<dbReference type="STRING" id="1036808.A0A0C3DN79"/>
<protein>
    <recommendedName>
        <fullName evidence="3">Fungal-type protein kinase domain-containing protein</fullName>
    </recommendedName>
</protein>
<gene>
    <name evidence="1" type="ORF">SCLCIDRAFT_1193874</name>
</gene>
<evidence type="ECO:0000313" key="2">
    <source>
        <dbReference type="Proteomes" id="UP000053989"/>
    </source>
</evidence>
<organism evidence="1 2">
    <name type="scientific">Scleroderma citrinum Foug A</name>
    <dbReference type="NCBI Taxonomy" id="1036808"/>
    <lineage>
        <taxon>Eukaryota</taxon>
        <taxon>Fungi</taxon>
        <taxon>Dikarya</taxon>
        <taxon>Basidiomycota</taxon>
        <taxon>Agaricomycotina</taxon>
        <taxon>Agaricomycetes</taxon>
        <taxon>Agaricomycetidae</taxon>
        <taxon>Boletales</taxon>
        <taxon>Sclerodermatineae</taxon>
        <taxon>Sclerodermataceae</taxon>
        <taxon>Scleroderma</taxon>
    </lineage>
</organism>
<keyword evidence="2" id="KW-1185">Reference proteome</keyword>
<dbReference type="EMBL" id="KN822100">
    <property type="protein sequence ID" value="KIM57486.1"/>
    <property type="molecule type" value="Genomic_DNA"/>
</dbReference>